<name>A0A415DWC8_9FIRM</name>
<dbReference type="GO" id="GO:0004419">
    <property type="term" value="F:hydroxymethylglutaryl-CoA lyase activity"/>
    <property type="evidence" value="ECO:0007669"/>
    <property type="project" value="TreeGrafter"/>
</dbReference>
<proteinExistence type="inferred from homology"/>
<dbReference type="EMBL" id="QRMS01000006">
    <property type="protein sequence ID" value="RHJ84619.1"/>
    <property type="molecule type" value="Genomic_DNA"/>
</dbReference>
<dbReference type="InterPro" id="IPR000891">
    <property type="entry name" value="PYR_CT"/>
</dbReference>
<feature type="domain" description="Pyruvate carboxyltransferase" evidence="4">
    <location>
        <begin position="7"/>
        <end position="274"/>
    </location>
</feature>
<sequence length="300" mass="32213">MKFPTHVNIHEVCPRDGWQRYHQLLPTDIKISLIKSMIDYGCNEIELGVFSKIPKLTRQYQDMEALASAILPYAEERGVKITSLVNDYEDARRSLDLGISNVSCFLSVSEEFAKGFDTTAEKSFADLAAIAKLPDVNVTLALGAVFGSPFGDETPVSRSIAYARRGIELGASVIGLADSAGMAAPDQIRSTLCVFLDSFSPSQLSIHLHDTEGFGMANAYAALECGITDFDTSLGAMGGCPVIPNAKGNIATEDFVNLLDKLGIANDVDLDKCVAASLAMSRRIGNPVISAKAELAKVQQ</sequence>
<evidence type="ECO:0000259" key="4">
    <source>
        <dbReference type="PROSITE" id="PS50991"/>
    </source>
</evidence>
<comment type="caution">
    <text evidence="5">The sequence shown here is derived from an EMBL/GenBank/DDBJ whole genome shotgun (WGS) entry which is preliminary data.</text>
</comment>
<evidence type="ECO:0000256" key="1">
    <source>
        <dbReference type="ARBA" id="ARBA00009405"/>
    </source>
</evidence>
<dbReference type="GO" id="GO:0046951">
    <property type="term" value="P:ketone body biosynthetic process"/>
    <property type="evidence" value="ECO:0007669"/>
    <property type="project" value="TreeGrafter"/>
</dbReference>
<comment type="similarity">
    <text evidence="1">Belongs to the HMG-CoA lyase family.</text>
</comment>
<dbReference type="RefSeq" id="WP_118336439.1">
    <property type="nucleotide sequence ID" value="NZ_AP025567.1"/>
</dbReference>
<organism evidence="5 6">
    <name type="scientific">Emergencia timonensis</name>
    <dbReference type="NCBI Taxonomy" id="1776384"/>
    <lineage>
        <taxon>Bacteria</taxon>
        <taxon>Bacillati</taxon>
        <taxon>Bacillota</taxon>
        <taxon>Clostridia</taxon>
        <taxon>Peptostreptococcales</taxon>
        <taxon>Anaerovoracaceae</taxon>
        <taxon>Emergencia</taxon>
    </lineage>
</organism>
<dbReference type="Proteomes" id="UP000284841">
    <property type="component" value="Unassembled WGS sequence"/>
</dbReference>
<keyword evidence="3" id="KW-0456">Lyase</keyword>
<evidence type="ECO:0000313" key="5">
    <source>
        <dbReference type="EMBL" id="RHJ84619.1"/>
    </source>
</evidence>
<dbReference type="GO" id="GO:0046872">
    <property type="term" value="F:metal ion binding"/>
    <property type="evidence" value="ECO:0007669"/>
    <property type="project" value="UniProtKB-KW"/>
</dbReference>
<dbReference type="Pfam" id="PF00682">
    <property type="entry name" value="HMGL-like"/>
    <property type="match status" value="1"/>
</dbReference>
<evidence type="ECO:0000313" key="6">
    <source>
        <dbReference type="Proteomes" id="UP000284841"/>
    </source>
</evidence>
<dbReference type="PANTHER" id="PTHR42738:SF7">
    <property type="entry name" value="HYDROXYMETHYLGLUTARYL-COA LYASE"/>
    <property type="match status" value="1"/>
</dbReference>
<keyword evidence="2" id="KW-0479">Metal-binding</keyword>
<gene>
    <name evidence="5" type="ORF">DW099_16735</name>
</gene>
<dbReference type="Gene3D" id="3.20.20.70">
    <property type="entry name" value="Aldolase class I"/>
    <property type="match status" value="1"/>
</dbReference>
<accession>A0A415DWC8</accession>
<reference evidence="5 6" key="1">
    <citation type="submission" date="2018-08" db="EMBL/GenBank/DDBJ databases">
        <title>A genome reference for cultivated species of the human gut microbiota.</title>
        <authorList>
            <person name="Zou Y."/>
            <person name="Xue W."/>
            <person name="Luo G."/>
        </authorList>
    </citation>
    <scope>NUCLEOTIDE SEQUENCE [LARGE SCALE GENOMIC DNA]</scope>
    <source>
        <strain evidence="5 6">AM07-24</strain>
    </source>
</reference>
<dbReference type="InterPro" id="IPR043594">
    <property type="entry name" value="HMGL"/>
</dbReference>
<dbReference type="InterPro" id="IPR013785">
    <property type="entry name" value="Aldolase_TIM"/>
</dbReference>
<dbReference type="AlphaFoldDB" id="A0A415DWC8"/>
<dbReference type="PROSITE" id="PS50991">
    <property type="entry name" value="PYR_CT"/>
    <property type="match status" value="1"/>
</dbReference>
<dbReference type="PANTHER" id="PTHR42738">
    <property type="entry name" value="HYDROXYMETHYLGLUTARYL-COA LYASE"/>
    <property type="match status" value="1"/>
</dbReference>
<dbReference type="GO" id="GO:0006552">
    <property type="term" value="P:L-leucine catabolic process"/>
    <property type="evidence" value="ECO:0007669"/>
    <property type="project" value="TreeGrafter"/>
</dbReference>
<evidence type="ECO:0000256" key="3">
    <source>
        <dbReference type="ARBA" id="ARBA00023239"/>
    </source>
</evidence>
<dbReference type="SUPFAM" id="SSF51569">
    <property type="entry name" value="Aldolase"/>
    <property type="match status" value="1"/>
</dbReference>
<keyword evidence="6" id="KW-1185">Reference proteome</keyword>
<protein>
    <recommendedName>
        <fullName evidence="4">Pyruvate carboxyltransferase domain-containing protein</fullName>
    </recommendedName>
</protein>
<dbReference type="OrthoDB" id="9784013at2"/>
<evidence type="ECO:0000256" key="2">
    <source>
        <dbReference type="ARBA" id="ARBA00022723"/>
    </source>
</evidence>
<dbReference type="STRING" id="1776384.GCA_900086585_01388"/>